<sequence length="137" mass="14446">MEESGIRRSVLDAIVNVTVATCTSGGLQKPLDFVTITNVGIGMVAIIGSVYALYWNLRRICIATTDQPHIQQDGNQLNAPDLEMGERPLGHGENNNVSNNDIVTVAGTSSATPPVLQEMLASGVQALEIASQLTISG</sequence>
<keyword evidence="1" id="KW-1133">Transmembrane helix</keyword>
<dbReference type="Proteomes" id="UP001497512">
    <property type="component" value="Chromosome 14"/>
</dbReference>
<keyword evidence="3" id="KW-1185">Reference proteome</keyword>
<name>A0ABP0TRM7_9BRYO</name>
<feature type="transmembrane region" description="Helical" evidence="1">
    <location>
        <begin position="33"/>
        <end position="54"/>
    </location>
</feature>
<dbReference type="EMBL" id="OZ019906">
    <property type="protein sequence ID" value="CAK9203207.1"/>
    <property type="molecule type" value="Genomic_DNA"/>
</dbReference>
<keyword evidence="1" id="KW-0812">Transmembrane</keyword>
<accession>A0ABP0TRM7</accession>
<protein>
    <submittedName>
        <fullName evidence="2">Uncharacterized protein</fullName>
    </submittedName>
</protein>
<reference evidence="2" key="1">
    <citation type="submission" date="2024-02" db="EMBL/GenBank/DDBJ databases">
        <authorList>
            <consortium name="ELIXIR-Norway"/>
            <consortium name="Elixir Norway"/>
        </authorList>
    </citation>
    <scope>NUCLEOTIDE SEQUENCE</scope>
</reference>
<proteinExistence type="predicted"/>
<evidence type="ECO:0000256" key="1">
    <source>
        <dbReference type="SAM" id="Phobius"/>
    </source>
</evidence>
<evidence type="ECO:0000313" key="3">
    <source>
        <dbReference type="Proteomes" id="UP001497512"/>
    </source>
</evidence>
<keyword evidence="1" id="KW-0472">Membrane</keyword>
<evidence type="ECO:0000313" key="2">
    <source>
        <dbReference type="EMBL" id="CAK9203207.1"/>
    </source>
</evidence>
<gene>
    <name evidence="2" type="ORF">CSSPTR1EN2_LOCUS6771</name>
</gene>
<organism evidence="2 3">
    <name type="scientific">Sphagnum troendelagicum</name>
    <dbReference type="NCBI Taxonomy" id="128251"/>
    <lineage>
        <taxon>Eukaryota</taxon>
        <taxon>Viridiplantae</taxon>
        <taxon>Streptophyta</taxon>
        <taxon>Embryophyta</taxon>
        <taxon>Bryophyta</taxon>
        <taxon>Sphagnophytina</taxon>
        <taxon>Sphagnopsida</taxon>
        <taxon>Sphagnales</taxon>
        <taxon>Sphagnaceae</taxon>
        <taxon>Sphagnum</taxon>
    </lineage>
</organism>